<organism evidence="16 17">
    <name type="scientific">Tepidamorphus gemmatus</name>
    <dbReference type="NCBI Taxonomy" id="747076"/>
    <lineage>
        <taxon>Bacteria</taxon>
        <taxon>Pseudomonadati</taxon>
        <taxon>Pseudomonadota</taxon>
        <taxon>Alphaproteobacteria</taxon>
        <taxon>Hyphomicrobiales</taxon>
        <taxon>Tepidamorphaceae</taxon>
        <taxon>Tepidamorphus</taxon>
    </lineage>
</organism>
<dbReference type="GO" id="GO:0046872">
    <property type="term" value="F:metal ion binding"/>
    <property type="evidence" value="ECO:0007669"/>
    <property type="project" value="UniProtKB-UniRule"/>
</dbReference>
<evidence type="ECO:0000256" key="1">
    <source>
        <dbReference type="ARBA" id="ARBA00022722"/>
    </source>
</evidence>
<evidence type="ECO:0000256" key="7">
    <source>
        <dbReference type="ARBA" id="ARBA00023004"/>
    </source>
</evidence>
<name>A0A4R3LWM4_9HYPH</name>
<evidence type="ECO:0000256" key="2">
    <source>
        <dbReference type="ARBA" id="ARBA00022723"/>
    </source>
</evidence>
<dbReference type="Gene3D" id="3.90.320.10">
    <property type="match status" value="1"/>
</dbReference>
<evidence type="ECO:0000313" key="16">
    <source>
        <dbReference type="EMBL" id="TCT04546.1"/>
    </source>
</evidence>
<feature type="binding site" evidence="14">
    <location>
        <position position="396"/>
    </location>
    <ligand>
        <name>Mn(2+)</name>
        <dbReference type="ChEBI" id="CHEBI:29035"/>
    </ligand>
</feature>
<evidence type="ECO:0000256" key="12">
    <source>
        <dbReference type="ARBA" id="ARBA00033996"/>
    </source>
</evidence>
<dbReference type="PANTHER" id="PTHR34353">
    <property type="entry name" value="CRISPR-ASSOCIATED ENDONUCLEASE CAS1 1"/>
    <property type="match status" value="1"/>
</dbReference>
<dbReference type="InterPro" id="IPR042211">
    <property type="entry name" value="CRISPR-assoc_Cas1_N"/>
</dbReference>
<dbReference type="InterPro" id="IPR050646">
    <property type="entry name" value="Cas1"/>
</dbReference>
<dbReference type="NCBIfam" id="TIGR00287">
    <property type="entry name" value="cas1"/>
    <property type="match status" value="1"/>
</dbReference>
<keyword evidence="6 14" id="KW-0460">Magnesium</keyword>
<dbReference type="GO" id="GO:0003677">
    <property type="term" value="F:DNA binding"/>
    <property type="evidence" value="ECO:0007669"/>
    <property type="project" value="UniProtKB-KW"/>
</dbReference>
<dbReference type="InterPro" id="IPR022765">
    <property type="entry name" value="Dna2/Cas4_DUF83"/>
</dbReference>
<evidence type="ECO:0000256" key="9">
    <source>
        <dbReference type="ARBA" id="ARBA00023118"/>
    </source>
</evidence>
<dbReference type="GO" id="GO:0051536">
    <property type="term" value="F:iron-sulfur cluster binding"/>
    <property type="evidence" value="ECO:0007669"/>
    <property type="project" value="UniProtKB-KW"/>
</dbReference>
<dbReference type="AlphaFoldDB" id="A0A4R3LWM4"/>
<comment type="catalytic activity">
    <reaction evidence="12">
        <text>exonucleolytic cleavage in the 5'- to 3'-direction to yield nucleoside 3'-phosphates.</text>
        <dbReference type="EC" id="3.1.12.1"/>
    </reaction>
</comment>
<comment type="subunit">
    <text evidence="13 14">Homodimer, forms a heterotetramer with a Cas2 homodimer.</text>
</comment>
<evidence type="ECO:0000256" key="3">
    <source>
        <dbReference type="ARBA" id="ARBA00022759"/>
    </source>
</evidence>
<reference evidence="16 17" key="1">
    <citation type="submission" date="2019-03" db="EMBL/GenBank/DDBJ databases">
        <title>Genomic Encyclopedia of Type Strains, Phase IV (KMG-IV): sequencing the most valuable type-strain genomes for metagenomic binning, comparative biology and taxonomic classification.</title>
        <authorList>
            <person name="Goeker M."/>
        </authorList>
    </citation>
    <scope>NUCLEOTIDE SEQUENCE [LARGE SCALE GENOMIC DNA]</scope>
    <source>
        <strain evidence="16 17">DSM 19345</strain>
    </source>
</reference>
<dbReference type="InterPro" id="IPR002729">
    <property type="entry name" value="CRISPR-assoc_Cas1"/>
</dbReference>
<comment type="caution">
    <text evidence="16">The sequence shown here is derived from an EMBL/GenBank/DDBJ whole genome shotgun (WGS) entry which is preliminary data.</text>
</comment>
<dbReference type="Gene3D" id="3.100.10.20">
    <property type="entry name" value="CRISPR-associated endonuclease Cas1, N-terminal domain"/>
    <property type="match status" value="1"/>
</dbReference>
<comment type="similarity">
    <text evidence="14">Belongs to the CRISPR-associated endonuclease Cas1 family.</text>
</comment>
<dbReference type="RefSeq" id="WP_245499814.1">
    <property type="nucleotide sequence ID" value="NZ_SMAK01000015.1"/>
</dbReference>
<keyword evidence="1 14" id="KW-0540">Nuclease</keyword>
<feature type="binding site" evidence="14">
    <location>
        <position position="472"/>
    </location>
    <ligand>
        <name>Mn(2+)</name>
        <dbReference type="ChEBI" id="CHEBI:29035"/>
    </ligand>
</feature>
<keyword evidence="8" id="KW-0411">Iron-sulfur</keyword>
<evidence type="ECO:0000256" key="6">
    <source>
        <dbReference type="ARBA" id="ARBA00022842"/>
    </source>
</evidence>
<comment type="function">
    <text evidence="14">CRISPR (clustered regularly interspaced short palindromic repeat), is an adaptive immune system that provides protection against mobile genetic elements (viruses, transposable elements and conjugative plasmids). CRISPR clusters contain spacers, sequences complementary to antecedent mobile elements, and target invading nucleic acids. CRISPR clusters are transcribed and processed into CRISPR RNA (crRNA). Acts as a dsDNA endonuclease. Involved in the integration of spacer DNA into the CRISPR cassette.</text>
</comment>
<proteinExistence type="inferred from homology"/>
<keyword evidence="17" id="KW-1185">Reference proteome</keyword>
<keyword evidence="11 14" id="KW-0464">Manganese</keyword>
<evidence type="ECO:0000259" key="15">
    <source>
        <dbReference type="Pfam" id="PF01930"/>
    </source>
</evidence>
<gene>
    <name evidence="14" type="primary">cas1</name>
    <name evidence="16" type="ORF">EDC22_11526</name>
</gene>
<dbReference type="InterPro" id="IPR011604">
    <property type="entry name" value="PDDEXK-like_dom_sf"/>
</dbReference>
<evidence type="ECO:0000256" key="10">
    <source>
        <dbReference type="ARBA" id="ARBA00023125"/>
    </source>
</evidence>
<feature type="domain" description="DUF83" evidence="15">
    <location>
        <begin position="27"/>
        <end position="216"/>
    </location>
</feature>
<dbReference type="Pfam" id="PF01867">
    <property type="entry name" value="Cas_Cas1"/>
    <property type="match status" value="1"/>
</dbReference>
<accession>A0A4R3LWM4</accession>
<keyword evidence="10 14" id="KW-0238">DNA-binding</keyword>
<keyword evidence="7" id="KW-0408">Iron</keyword>
<dbReference type="InterPro" id="IPR013343">
    <property type="entry name" value="CRISPR-assoc_prot_Cas4"/>
</dbReference>
<protein>
    <recommendedName>
        <fullName evidence="14">CRISPR-associated endonuclease Cas1</fullName>
        <ecNumber evidence="14">3.1.-.-</ecNumber>
    </recommendedName>
</protein>
<evidence type="ECO:0000256" key="11">
    <source>
        <dbReference type="ARBA" id="ARBA00023211"/>
    </source>
</evidence>
<dbReference type="CDD" id="cd09634">
    <property type="entry name" value="Cas1_I-II-III"/>
    <property type="match status" value="1"/>
</dbReference>
<keyword evidence="9 14" id="KW-0051">Antiviral defense</keyword>
<dbReference type="Proteomes" id="UP000295678">
    <property type="component" value="Unassembled WGS sequence"/>
</dbReference>
<dbReference type="InterPro" id="IPR042206">
    <property type="entry name" value="CRISPR-assoc_Cas1_C"/>
</dbReference>
<evidence type="ECO:0000256" key="5">
    <source>
        <dbReference type="ARBA" id="ARBA00022839"/>
    </source>
</evidence>
<dbReference type="Pfam" id="PF01930">
    <property type="entry name" value="Cas_Cas4"/>
    <property type="match status" value="1"/>
</dbReference>
<dbReference type="GO" id="GO:0051607">
    <property type="term" value="P:defense response to virus"/>
    <property type="evidence" value="ECO:0007669"/>
    <property type="project" value="UniProtKB-UniRule"/>
</dbReference>
<evidence type="ECO:0000313" key="17">
    <source>
        <dbReference type="Proteomes" id="UP000295678"/>
    </source>
</evidence>
<evidence type="ECO:0000256" key="8">
    <source>
        <dbReference type="ARBA" id="ARBA00023014"/>
    </source>
</evidence>
<dbReference type="NCBIfam" id="TIGR00372">
    <property type="entry name" value="cas4"/>
    <property type="match status" value="1"/>
</dbReference>
<keyword evidence="3 14" id="KW-0255">Endonuclease</keyword>
<dbReference type="Gene3D" id="1.20.120.920">
    <property type="entry name" value="CRISPR-associated endonuclease Cas1, C-terminal domain"/>
    <property type="match status" value="1"/>
</dbReference>
<dbReference type="EMBL" id="SMAK01000015">
    <property type="protein sequence ID" value="TCT04546.1"/>
    <property type="molecule type" value="Genomic_DNA"/>
</dbReference>
<feature type="binding site" evidence="14">
    <location>
        <position position="487"/>
    </location>
    <ligand>
        <name>Mn(2+)</name>
        <dbReference type="ChEBI" id="CHEBI:29035"/>
    </ligand>
</feature>
<dbReference type="GO" id="GO:0043571">
    <property type="term" value="P:maintenance of CRISPR repeat elements"/>
    <property type="evidence" value="ECO:0007669"/>
    <property type="project" value="UniProtKB-UniRule"/>
</dbReference>
<dbReference type="HAMAP" id="MF_01470">
    <property type="entry name" value="Cas1"/>
    <property type="match status" value="1"/>
</dbReference>
<keyword evidence="4 14" id="KW-0378">Hydrolase</keyword>
<dbReference type="PANTHER" id="PTHR34353:SF2">
    <property type="entry name" value="CRISPR-ASSOCIATED ENDONUCLEASE CAS1 1"/>
    <property type="match status" value="1"/>
</dbReference>
<evidence type="ECO:0000256" key="4">
    <source>
        <dbReference type="ARBA" id="ARBA00022801"/>
    </source>
</evidence>
<keyword evidence="5 16" id="KW-0269">Exonuclease</keyword>
<evidence type="ECO:0000256" key="14">
    <source>
        <dbReference type="HAMAP-Rule" id="MF_01470"/>
    </source>
</evidence>
<keyword evidence="2 14" id="KW-0479">Metal-binding</keyword>
<sequence length="580" mass="64200">MPTDAQLELHLPAPPVSGDMPLIPARMVNEFVYCRRLAYLMWTQGEWVETGDTVEGQRVHARVDRPGAPLPLPQALEGDDVKETSRIVSRSLTLSSTTLGVIARLDIAEAQDGVVTPVDYKRGRRPHVAQGAYEPERIQICLQALLLEEHGYRVEEGAIYYAESRERVRIVLDDALRTATRTAVSELRLMVMQSRIPPPLADSPKCPRCALVTVCLPDEVRALSGASLAPRMIAVPPDEALPLVVQSQRARIGKEGETLKITDEEKGETQVRLIDISDVALFGNVSITTPALTALLEREIPVTFHSHGGWFRGVAHGIGHRNVEVRTAQYRMSFDEAACLRFARELVAAKITNQRTMLRRNWRGTAAERQAVLDRLSAARRAVGAATTLTQLLGIEGDAAAVYFRVFAGLLKPPENRQATGALAAFRFEARNRRPPSDPVNAMLSLGYAMLTRHFTIALASVGLDPYRGFYHAPRYGRPALALDLMEPFRPIIADSVVLAAVNTGEVGPNDFVVAVTGTALTQAGRRRFLEAFERRLSQETTHPVFGYQVSMRRMLLVQARLLSRFLLGELSSYPHFLPR</sequence>
<comment type="cofactor">
    <cofactor evidence="14">
        <name>Mg(2+)</name>
        <dbReference type="ChEBI" id="CHEBI:18420"/>
    </cofactor>
    <cofactor evidence="14">
        <name>Mn(2+)</name>
        <dbReference type="ChEBI" id="CHEBI:29035"/>
    </cofactor>
</comment>
<dbReference type="EC" id="3.1.-.-" evidence="14"/>
<dbReference type="GO" id="GO:0004527">
    <property type="term" value="F:exonuclease activity"/>
    <property type="evidence" value="ECO:0007669"/>
    <property type="project" value="UniProtKB-KW"/>
</dbReference>
<dbReference type="GO" id="GO:0004519">
    <property type="term" value="F:endonuclease activity"/>
    <property type="evidence" value="ECO:0007669"/>
    <property type="project" value="UniProtKB-UniRule"/>
</dbReference>
<evidence type="ECO:0000256" key="13">
    <source>
        <dbReference type="ARBA" id="ARBA00038592"/>
    </source>
</evidence>